<dbReference type="EMBL" id="MIGB01000006">
    <property type="protein sequence ID" value="OSY42128.1"/>
    <property type="molecule type" value="Genomic_DNA"/>
</dbReference>
<sequence length="115" mass="11616">MRRIARWSTAIAVVVLTVLAAGVLAAGPGFAEAPVAAVAAGEHSHECHGAPLQDVHHSAATPVRGADAELPLVAPGPILGCLLPAPVRTPERGASDPAPVVGSRVSNADLQVFRI</sequence>
<protein>
    <submittedName>
        <fullName evidence="1">Uncharacterized protein</fullName>
    </submittedName>
</protein>
<dbReference type="AlphaFoldDB" id="A0A1Y2N5D1"/>
<dbReference type="RefSeq" id="WP_125911194.1">
    <property type="nucleotide sequence ID" value="NZ_AP018920.1"/>
</dbReference>
<dbReference type="Proteomes" id="UP000194360">
    <property type="component" value="Unassembled WGS sequence"/>
</dbReference>
<keyword evidence="2" id="KW-1185">Reference proteome</keyword>
<accession>A0A1Y2N5D1</accession>
<evidence type="ECO:0000313" key="1">
    <source>
        <dbReference type="EMBL" id="OSY42128.1"/>
    </source>
</evidence>
<organism evidence="1 2">
    <name type="scientific">Pseudonocardia autotrophica</name>
    <name type="common">Amycolata autotrophica</name>
    <name type="synonym">Nocardia autotrophica</name>
    <dbReference type="NCBI Taxonomy" id="2074"/>
    <lineage>
        <taxon>Bacteria</taxon>
        <taxon>Bacillati</taxon>
        <taxon>Actinomycetota</taxon>
        <taxon>Actinomycetes</taxon>
        <taxon>Pseudonocardiales</taxon>
        <taxon>Pseudonocardiaceae</taxon>
        <taxon>Pseudonocardia</taxon>
    </lineage>
</organism>
<comment type="caution">
    <text evidence="1">The sequence shown here is derived from an EMBL/GenBank/DDBJ whole genome shotgun (WGS) entry which is preliminary data.</text>
</comment>
<proteinExistence type="predicted"/>
<reference evidence="1 2" key="1">
    <citation type="submission" date="2016-09" db="EMBL/GenBank/DDBJ databases">
        <title>Pseudonocardia autotrophica DSM535, a candidate organism with high potential of specific P450 cytochromes.</title>
        <authorList>
            <person name="Grumaz C."/>
            <person name="Vainshtein Y."/>
            <person name="Kirstahler P."/>
            <person name="Sohn K."/>
        </authorList>
    </citation>
    <scope>NUCLEOTIDE SEQUENCE [LARGE SCALE GENOMIC DNA]</scope>
    <source>
        <strain evidence="1 2">DSM 535</strain>
    </source>
</reference>
<gene>
    <name evidence="1" type="ORF">BG845_01624</name>
</gene>
<dbReference type="OrthoDB" id="10006034at2"/>
<evidence type="ECO:0000313" key="2">
    <source>
        <dbReference type="Proteomes" id="UP000194360"/>
    </source>
</evidence>
<dbReference type="STRING" id="2074.BG845_01624"/>
<name>A0A1Y2N5D1_PSEAH</name>